<evidence type="ECO:0000313" key="4">
    <source>
        <dbReference type="Proteomes" id="UP000707451"/>
    </source>
</evidence>
<dbReference type="GO" id="GO:0004190">
    <property type="term" value="F:aspartic-type endopeptidase activity"/>
    <property type="evidence" value="ECO:0007669"/>
    <property type="project" value="InterPro"/>
</dbReference>
<reference evidence="3" key="1">
    <citation type="submission" date="2021-06" db="EMBL/GenBank/DDBJ databases">
        <title>Genome Sequence of Mortierella hyaline Strain SCG-10, a Cold-Adapted, Nitrate-Reducing Fungus Isolated from Soil in Minnesota, USA.</title>
        <authorList>
            <person name="Aldossari N."/>
        </authorList>
    </citation>
    <scope>NUCLEOTIDE SEQUENCE</scope>
    <source>
        <strain evidence="3">SCG-10</strain>
    </source>
</reference>
<dbReference type="PANTHER" id="PTHR47966">
    <property type="entry name" value="BETA-SITE APP-CLEAVING ENZYME, ISOFORM A-RELATED"/>
    <property type="match status" value="1"/>
</dbReference>
<feature type="domain" description="Peptidase A1" evidence="2">
    <location>
        <begin position="1"/>
        <end position="208"/>
    </location>
</feature>
<dbReference type="InterPro" id="IPR034164">
    <property type="entry name" value="Pepsin-like_dom"/>
</dbReference>
<gene>
    <name evidence="3" type="ORF">KI688_003466</name>
</gene>
<proteinExistence type="inferred from homology"/>
<evidence type="ECO:0000256" key="1">
    <source>
        <dbReference type="ARBA" id="ARBA00007447"/>
    </source>
</evidence>
<evidence type="ECO:0000259" key="2">
    <source>
        <dbReference type="PROSITE" id="PS51767"/>
    </source>
</evidence>
<name>A0A9P7XPI8_9FUNG</name>
<dbReference type="PROSITE" id="PS51767">
    <property type="entry name" value="PEPTIDASE_A1"/>
    <property type="match status" value="1"/>
</dbReference>
<dbReference type="InterPro" id="IPR001461">
    <property type="entry name" value="Aspartic_peptidase_A1"/>
</dbReference>
<dbReference type="EMBL" id="JAHRHY010000014">
    <property type="protein sequence ID" value="KAG9064278.1"/>
    <property type="molecule type" value="Genomic_DNA"/>
</dbReference>
<comment type="caution">
    <text evidence="3">The sequence shown here is derived from an EMBL/GenBank/DDBJ whole genome shotgun (WGS) entry which is preliminary data.</text>
</comment>
<dbReference type="GO" id="GO:0006508">
    <property type="term" value="P:proteolysis"/>
    <property type="evidence" value="ECO:0007669"/>
    <property type="project" value="InterPro"/>
</dbReference>
<dbReference type="Gene3D" id="2.40.70.10">
    <property type="entry name" value="Acid Proteases"/>
    <property type="match status" value="2"/>
</dbReference>
<evidence type="ECO:0000313" key="3">
    <source>
        <dbReference type="EMBL" id="KAG9064278.1"/>
    </source>
</evidence>
<dbReference type="Proteomes" id="UP000707451">
    <property type="component" value="Unassembled WGS sequence"/>
</dbReference>
<dbReference type="SUPFAM" id="SSF50630">
    <property type="entry name" value="Acid proteases"/>
    <property type="match status" value="1"/>
</dbReference>
<dbReference type="InterPro" id="IPR033121">
    <property type="entry name" value="PEPTIDASE_A1"/>
</dbReference>
<organism evidence="3 4">
    <name type="scientific">Linnemannia hyalina</name>
    <dbReference type="NCBI Taxonomy" id="64524"/>
    <lineage>
        <taxon>Eukaryota</taxon>
        <taxon>Fungi</taxon>
        <taxon>Fungi incertae sedis</taxon>
        <taxon>Mucoromycota</taxon>
        <taxon>Mortierellomycotina</taxon>
        <taxon>Mortierellomycetes</taxon>
        <taxon>Mortierellales</taxon>
        <taxon>Mortierellaceae</taxon>
        <taxon>Linnemannia</taxon>
    </lineage>
</organism>
<dbReference type="PANTHER" id="PTHR47966:SF6">
    <property type="entry name" value="PEPTIDASE A1 DOMAIN-CONTAINING PROTEIN"/>
    <property type="match status" value="1"/>
</dbReference>
<dbReference type="OrthoDB" id="771136at2759"/>
<dbReference type="InterPro" id="IPR021109">
    <property type="entry name" value="Peptidase_aspartic_dom_sf"/>
</dbReference>
<dbReference type="AlphaFoldDB" id="A0A9P7XPI8"/>
<comment type="similarity">
    <text evidence="1">Belongs to the peptidase A1 family.</text>
</comment>
<keyword evidence="4" id="KW-1185">Reference proteome</keyword>
<dbReference type="CDD" id="cd05471">
    <property type="entry name" value="pepsin_like"/>
    <property type="match status" value="1"/>
</dbReference>
<sequence length="208" mass="21980">MYSAAGIVTQNKAQLPAKVDGIMGLWYYATGSAVPILNVLRNNTLLSRNMIGIWLQSTTPNGQSGGSAGGEITFGGVDTTKFHGEITYVNCAGERPWSIPVGGITVGSTKINVNRALAAIDTGTTAMLVPRVISDAINGAIPGAIRVTTQEGRWYMPCSGDTVVTMTFGTLTFQIPYTHLALQSERSKTQQGDYCLSAVMFPSGSNVP</sequence>
<protein>
    <recommendedName>
        <fullName evidence="2">Peptidase A1 domain-containing protein</fullName>
    </recommendedName>
</protein>
<accession>A0A9P7XPI8</accession>
<dbReference type="Pfam" id="PF00026">
    <property type="entry name" value="Asp"/>
    <property type="match status" value="1"/>
</dbReference>